<sequence length="497" mass="54624">MSIGSEASMAQITDKDDTSDSLWQHPNTQTANDDEQTKKDACGGDGAIAATPTPPRAPNATDATNADGESKKAEFVKRFQEKLCLQVEAEEKASEATKEETEAADVENDTPEKSPENSPENSDMVNSAIATHKKRFDCADGEAKESTSAVKAQRNCADEVLGSMSDVEKAMFQLYEYIKAQNNSKKPLYMWATFGGYSSVNVALLDLHDKAIEFEEAHRLPVANVRIVLSRATQISLAVSQMAVFCMGVMGDKVTSSIDEVEESDLSAEGKDKAKALITKELKKLLKTCAKATDRVYVALDLLRSSLHFEEPSQNLDISIIKDLIAESTPRKSWLRSVTQVVLKTVMGAAVSIAAVQFYSTSSFDLALQTNPFGTYSQVITLVQRAQAVTNLTGEIYSIKLEDLDQRYKELEAASESHGLRIDNLVEALGVPNVEGTYYSSMPKSDCEAPSSIQKISADADRQIQRLRSELAAMRKNIHRMDIRLMKRLDKVDRHGS</sequence>
<organism evidence="3 5">
    <name type="scientific">Alternaria tenuissima</name>
    <dbReference type="NCBI Taxonomy" id="119927"/>
    <lineage>
        <taxon>Eukaryota</taxon>
        <taxon>Fungi</taxon>
        <taxon>Dikarya</taxon>
        <taxon>Ascomycota</taxon>
        <taxon>Pezizomycotina</taxon>
        <taxon>Dothideomycetes</taxon>
        <taxon>Pleosporomycetidae</taxon>
        <taxon>Pleosporales</taxon>
        <taxon>Pleosporineae</taxon>
        <taxon>Pleosporaceae</taxon>
        <taxon>Alternaria</taxon>
        <taxon>Alternaria sect. Alternaria</taxon>
        <taxon>Alternaria alternata complex</taxon>
    </lineage>
</organism>
<feature type="coiled-coil region" evidence="1">
    <location>
        <begin position="457"/>
        <end position="484"/>
    </location>
</feature>
<dbReference type="AlphaFoldDB" id="A0AB37W0J2"/>
<keyword evidence="1" id="KW-0175">Coiled coil</keyword>
<evidence type="ECO:0000313" key="4">
    <source>
        <dbReference type="EMBL" id="RYN98614.1"/>
    </source>
</evidence>
<feature type="compositionally biased region" description="Low complexity" evidence="2">
    <location>
        <begin position="58"/>
        <end position="67"/>
    </location>
</feature>
<feature type="compositionally biased region" description="Basic and acidic residues" evidence="2">
    <location>
        <begin position="90"/>
        <end position="101"/>
    </location>
</feature>
<proteinExistence type="predicted"/>
<reference evidence="3" key="1">
    <citation type="submission" date="2017-10" db="EMBL/GenBank/DDBJ databases">
        <authorList>
            <person name="Armitage A.D."/>
            <person name="Barbara D.J."/>
            <person name="Woodhall J.W."/>
            <person name="Sreenivasaprasad S."/>
            <person name="Lane C.R."/>
            <person name="Clarkson J.P."/>
            <person name="Harrison R.J."/>
        </authorList>
    </citation>
    <scope>NUCLEOTIDE SEQUENCE</scope>
    <source>
        <strain evidence="3">FERA 1164</strain>
        <strain evidence="4">FERA 635</strain>
    </source>
</reference>
<evidence type="ECO:0000256" key="2">
    <source>
        <dbReference type="SAM" id="MobiDB-lite"/>
    </source>
</evidence>
<dbReference type="EMBL" id="PDXF01000025">
    <property type="protein sequence ID" value="RYN98614.1"/>
    <property type="molecule type" value="Genomic_DNA"/>
</dbReference>
<evidence type="ECO:0000313" key="3">
    <source>
        <dbReference type="EMBL" id="RYN15945.1"/>
    </source>
</evidence>
<dbReference type="Proteomes" id="UP000293195">
    <property type="component" value="Unassembled WGS sequence"/>
</dbReference>
<feature type="region of interest" description="Disordered" evidence="2">
    <location>
        <begin position="90"/>
        <end position="123"/>
    </location>
</feature>
<dbReference type="Proteomes" id="UP000292340">
    <property type="component" value="Unassembled WGS sequence"/>
</dbReference>
<reference evidence="3 6" key="2">
    <citation type="journal article" date="2019" name="bioRxiv">
        <title>Genomics, evolutionary history and diagnostics of the Alternaria alternata species group including apple and Asian pear pathotypes.</title>
        <authorList>
            <person name="Armitage A.D."/>
            <person name="Cockerton H.M."/>
            <person name="Sreenivasaprasad S."/>
            <person name="Woodhall J.W."/>
            <person name="Lane C.R."/>
            <person name="Harrison R.J."/>
            <person name="Clarkson J.P."/>
        </authorList>
    </citation>
    <scope>NUCLEOTIDE SEQUENCE</scope>
    <source>
        <strain evidence="3">FERA 1164</strain>
        <strain evidence="6">FERA 635</strain>
    </source>
</reference>
<protein>
    <submittedName>
        <fullName evidence="3">Uncharacterized protein</fullName>
    </submittedName>
</protein>
<feature type="region of interest" description="Disordered" evidence="2">
    <location>
        <begin position="1"/>
        <end position="72"/>
    </location>
</feature>
<evidence type="ECO:0000256" key="1">
    <source>
        <dbReference type="SAM" id="Coils"/>
    </source>
</evidence>
<evidence type="ECO:0000313" key="6">
    <source>
        <dbReference type="Proteomes" id="UP000293195"/>
    </source>
</evidence>
<evidence type="ECO:0000313" key="5">
    <source>
        <dbReference type="Proteomes" id="UP000292340"/>
    </source>
</evidence>
<feature type="coiled-coil region" evidence="1">
    <location>
        <begin position="394"/>
        <end position="421"/>
    </location>
</feature>
<comment type="caution">
    <text evidence="3">The sequence shown here is derived from an EMBL/GenBank/DDBJ whole genome shotgun (WGS) entry which is preliminary data.</text>
</comment>
<name>A0AB37W0J2_9PLEO</name>
<accession>A0AB37W0J2</accession>
<feature type="compositionally biased region" description="Polar residues" evidence="2">
    <location>
        <begin position="20"/>
        <end position="31"/>
    </location>
</feature>
<gene>
    <name evidence="3" type="ORF">AA0115_g12659</name>
    <name evidence="4" type="ORF">AA0119_g7076</name>
</gene>
<dbReference type="EMBL" id="PDXB01000088">
    <property type="protein sequence ID" value="RYN15945.1"/>
    <property type="molecule type" value="Genomic_DNA"/>
</dbReference>
<keyword evidence="6" id="KW-1185">Reference proteome</keyword>